<dbReference type="InterPro" id="IPR000866">
    <property type="entry name" value="AhpC/TSA"/>
</dbReference>
<dbReference type="InterPro" id="IPR036249">
    <property type="entry name" value="Thioredoxin-like_sf"/>
</dbReference>
<organism evidence="2">
    <name type="scientific">marine metagenome</name>
    <dbReference type="NCBI Taxonomy" id="408172"/>
    <lineage>
        <taxon>unclassified sequences</taxon>
        <taxon>metagenomes</taxon>
        <taxon>ecological metagenomes</taxon>
    </lineage>
</organism>
<dbReference type="PANTHER" id="PTHR43640:SF1">
    <property type="entry name" value="THIOREDOXIN-DEPENDENT PEROXIREDOXIN"/>
    <property type="match status" value="1"/>
</dbReference>
<name>A0A382TPT5_9ZZZZ</name>
<dbReference type="AlphaFoldDB" id="A0A382TPT5"/>
<proteinExistence type="predicted"/>
<dbReference type="PROSITE" id="PS51352">
    <property type="entry name" value="THIOREDOXIN_2"/>
    <property type="match status" value="1"/>
</dbReference>
<sequence>MHKTIPIVLLLALLSCRADRPKALDLDGYPVDPFASDAQATVLLFVQTDCPISNRYAPTIAALYERFAPQGTDFWLVYPDPNETPDVIRHHREEYGLPGQVARDTQHVLARRVGASITPETVVLGPHGNVLYRGRIDDRYTA</sequence>
<dbReference type="PANTHER" id="PTHR43640">
    <property type="entry name" value="OS07G0260300 PROTEIN"/>
    <property type="match status" value="1"/>
</dbReference>
<evidence type="ECO:0000259" key="1">
    <source>
        <dbReference type="PROSITE" id="PS51352"/>
    </source>
</evidence>
<evidence type="ECO:0000313" key="2">
    <source>
        <dbReference type="EMBL" id="SVD24096.1"/>
    </source>
</evidence>
<gene>
    <name evidence="2" type="ORF">METZ01_LOCUS376950</name>
</gene>
<dbReference type="GO" id="GO:0016209">
    <property type="term" value="F:antioxidant activity"/>
    <property type="evidence" value="ECO:0007669"/>
    <property type="project" value="InterPro"/>
</dbReference>
<dbReference type="InterPro" id="IPR013766">
    <property type="entry name" value="Thioredoxin_domain"/>
</dbReference>
<feature type="non-terminal residue" evidence="2">
    <location>
        <position position="142"/>
    </location>
</feature>
<reference evidence="2" key="1">
    <citation type="submission" date="2018-05" db="EMBL/GenBank/DDBJ databases">
        <authorList>
            <person name="Lanie J.A."/>
            <person name="Ng W.-L."/>
            <person name="Kazmierczak K.M."/>
            <person name="Andrzejewski T.M."/>
            <person name="Davidsen T.M."/>
            <person name="Wayne K.J."/>
            <person name="Tettelin H."/>
            <person name="Glass J.I."/>
            <person name="Rusch D."/>
            <person name="Podicherti R."/>
            <person name="Tsui H.-C.T."/>
            <person name="Winkler M.E."/>
        </authorList>
    </citation>
    <scope>NUCLEOTIDE SEQUENCE</scope>
</reference>
<accession>A0A382TPT5</accession>
<dbReference type="SUPFAM" id="SSF52833">
    <property type="entry name" value="Thioredoxin-like"/>
    <property type="match status" value="1"/>
</dbReference>
<dbReference type="EMBL" id="UINC01138260">
    <property type="protein sequence ID" value="SVD24096.1"/>
    <property type="molecule type" value="Genomic_DNA"/>
</dbReference>
<dbReference type="Pfam" id="PF00578">
    <property type="entry name" value="AhpC-TSA"/>
    <property type="match status" value="1"/>
</dbReference>
<protein>
    <recommendedName>
        <fullName evidence="1">Thioredoxin domain-containing protein</fullName>
    </recommendedName>
</protein>
<dbReference type="InterPro" id="IPR047262">
    <property type="entry name" value="PRX-like1"/>
</dbReference>
<dbReference type="PROSITE" id="PS51257">
    <property type="entry name" value="PROKAR_LIPOPROTEIN"/>
    <property type="match status" value="1"/>
</dbReference>
<feature type="domain" description="Thioredoxin" evidence="1">
    <location>
        <begin position="12"/>
        <end position="142"/>
    </location>
</feature>
<dbReference type="Gene3D" id="3.40.30.10">
    <property type="entry name" value="Glutaredoxin"/>
    <property type="match status" value="1"/>
</dbReference>
<dbReference type="GO" id="GO:0016491">
    <property type="term" value="F:oxidoreductase activity"/>
    <property type="evidence" value="ECO:0007669"/>
    <property type="project" value="InterPro"/>
</dbReference>